<dbReference type="SUPFAM" id="SSF52540">
    <property type="entry name" value="P-loop containing nucleoside triphosphate hydrolases"/>
    <property type="match status" value="1"/>
</dbReference>
<evidence type="ECO:0000259" key="9">
    <source>
        <dbReference type="PROSITE" id="PS51192"/>
    </source>
</evidence>
<comment type="caution">
    <text evidence="11">The sequence shown here is derived from an EMBL/GenBank/DDBJ whole genome shotgun (WGS) entry which is preliminary data.</text>
</comment>
<evidence type="ECO:0000256" key="2">
    <source>
        <dbReference type="ARBA" id="ARBA00012552"/>
    </source>
</evidence>
<sequence>MWVLIYAYMSEAGRSPCVKSTTGFTVKNKDVEFSKKRPCTAVNGNEESDAEEQYESTKNCIYYNKKEEDVKDHESGEFSKFRLSQEAIELLQGKNINYLFPIQSETFDYIYDGEDIIAQARTGTGKTLAFVLPLIEKLKLENQSDSRRGRAPKVVILTPTRELAKQIGDEFDYFKSNLDVLCVYGGVSYGPQAAAIRNGLDVVVGTPGRIIDHMVNGTLDLKQLKHVVIDEVDRMLDMGFSDSVEDIIQESYSGSREGDKPQTLLFSATLPSWVVKTAKKYMSDSRKIVDLIGDQELKASETVQHLAIRCPYEARASMLSDVVQVYCGAHSRTLIFTETKNEASSLALNSILKQDTHVLHGDIAQEQREITLKSFRDGKVRCLVATDVAARGLDIPEVDLVVQVEPPRDLDTYIHRSGRTGRAGRDGISILFYKSSQETDLRAVERRAGVKFKHIAAPSTGDIIQASAMDAEKFIQAVAPDVLEKFRESAQALVDKLGAVDAVAASLAHISGTKEIKARSLLTGREDCTTYIMRAQVEMYGTGYIRRALEQLPEVKERVQVMRLCQDKQSVVFDVPNDLCKQLESYWTGHRITLEKITELPELAERPQHMSGNRQSSGGRFDRGGNNYQRDDNRRGYNGKDSFKRDRNGGRDSYRRDFDSNGYNERRKSDVSYRDGKKNFDNDFDDGDWLNRLE</sequence>
<dbReference type="InterPro" id="IPR027417">
    <property type="entry name" value="P-loop_NTPase"/>
</dbReference>
<keyword evidence="5 11" id="KW-0347">Helicase</keyword>
<dbReference type="PANTHER" id="PTHR47959:SF1">
    <property type="entry name" value="ATP-DEPENDENT RNA HELICASE DBPA"/>
    <property type="match status" value="1"/>
</dbReference>
<dbReference type="InterPro" id="IPR035979">
    <property type="entry name" value="RBD_domain_sf"/>
</dbReference>
<dbReference type="Gene3D" id="3.40.50.300">
    <property type="entry name" value="P-loop containing nucleotide triphosphate hydrolases"/>
    <property type="match status" value="2"/>
</dbReference>
<dbReference type="Pfam" id="PF08152">
    <property type="entry name" value="GUCT"/>
    <property type="match status" value="1"/>
</dbReference>
<gene>
    <name evidence="11" type="primary">DDX21</name>
    <name evidence="11" type="ORF">OS493_031896</name>
</gene>
<dbReference type="Pfam" id="PF26142">
    <property type="entry name" value="DD_DDX21-DDX50"/>
    <property type="match status" value="1"/>
</dbReference>
<reference evidence="11" key="1">
    <citation type="submission" date="2023-01" db="EMBL/GenBank/DDBJ databases">
        <title>Genome assembly of the deep-sea coral Lophelia pertusa.</title>
        <authorList>
            <person name="Herrera S."/>
            <person name="Cordes E."/>
        </authorList>
    </citation>
    <scope>NUCLEOTIDE SEQUENCE</scope>
    <source>
        <strain evidence="11">USNM1676648</strain>
        <tissue evidence="11">Polyp</tissue>
    </source>
</reference>
<dbReference type="PANTHER" id="PTHR47959">
    <property type="entry name" value="ATP-DEPENDENT RNA HELICASE RHLE-RELATED"/>
    <property type="match status" value="1"/>
</dbReference>
<organism evidence="11 12">
    <name type="scientific">Desmophyllum pertusum</name>
    <dbReference type="NCBI Taxonomy" id="174260"/>
    <lineage>
        <taxon>Eukaryota</taxon>
        <taxon>Metazoa</taxon>
        <taxon>Cnidaria</taxon>
        <taxon>Anthozoa</taxon>
        <taxon>Hexacorallia</taxon>
        <taxon>Scleractinia</taxon>
        <taxon>Caryophylliina</taxon>
        <taxon>Caryophylliidae</taxon>
        <taxon>Desmophyllum</taxon>
    </lineage>
</organism>
<dbReference type="InterPro" id="IPR050079">
    <property type="entry name" value="DEAD_box_RNA_helicase"/>
</dbReference>
<evidence type="ECO:0000313" key="11">
    <source>
        <dbReference type="EMBL" id="KAJ7323421.1"/>
    </source>
</evidence>
<dbReference type="EMBL" id="MU827815">
    <property type="protein sequence ID" value="KAJ7323421.1"/>
    <property type="molecule type" value="Genomic_DNA"/>
</dbReference>
<evidence type="ECO:0000256" key="7">
    <source>
        <dbReference type="ARBA" id="ARBA00022884"/>
    </source>
</evidence>
<dbReference type="AlphaFoldDB" id="A0A9W9YBR4"/>
<keyword evidence="4 11" id="KW-0378">Hydrolase</keyword>
<comment type="similarity">
    <text evidence="1">Belongs to the DEAD box helicase family. DDX21/DDX50 subfamily.</text>
</comment>
<dbReference type="PROSITE" id="PS51192">
    <property type="entry name" value="HELICASE_ATP_BIND_1"/>
    <property type="match status" value="1"/>
</dbReference>
<dbReference type="Gene3D" id="3.30.70.2280">
    <property type="match status" value="1"/>
</dbReference>
<dbReference type="SUPFAM" id="SSF54928">
    <property type="entry name" value="RNA-binding domain, RBD"/>
    <property type="match status" value="1"/>
</dbReference>
<dbReference type="InterPro" id="IPR014001">
    <property type="entry name" value="Helicase_ATP-bd"/>
</dbReference>
<feature type="domain" description="Helicase ATP-binding" evidence="9">
    <location>
        <begin position="107"/>
        <end position="288"/>
    </location>
</feature>
<dbReference type="Proteomes" id="UP001163046">
    <property type="component" value="Unassembled WGS sequence"/>
</dbReference>
<evidence type="ECO:0000256" key="1">
    <source>
        <dbReference type="ARBA" id="ARBA00006517"/>
    </source>
</evidence>
<dbReference type="InterPro" id="IPR059027">
    <property type="entry name" value="DD_DDX21-DDX50"/>
</dbReference>
<dbReference type="GO" id="GO:0003724">
    <property type="term" value="F:RNA helicase activity"/>
    <property type="evidence" value="ECO:0007669"/>
    <property type="project" value="UniProtKB-EC"/>
</dbReference>
<name>A0A9W9YBR4_9CNID</name>
<dbReference type="CDD" id="cd12937">
    <property type="entry name" value="GUCT_RH7_like"/>
    <property type="match status" value="1"/>
</dbReference>
<evidence type="ECO:0000256" key="6">
    <source>
        <dbReference type="ARBA" id="ARBA00022840"/>
    </source>
</evidence>
<dbReference type="OrthoDB" id="4255at2759"/>
<keyword evidence="12" id="KW-1185">Reference proteome</keyword>
<protein>
    <recommendedName>
        <fullName evidence="2">RNA helicase</fullName>
        <ecNumber evidence="2">3.6.4.13</ecNumber>
    </recommendedName>
</protein>
<dbReference type="EC" id="3.6.4.13" evidence="2"/>
<dbReference type="CDD" id="cd18787">
    <property type="entry name" value="SF2_C_DEAD"/>
    <property type="match status" value="1"/>
</dbReference>
<dbReference type="Pfam" id="PF00270">
    <property type="entry name" value="DEAD"/>
    <property type="match status" value="1"/>
</dbReference>
<evidence type="ECO:0000256" key="8">
    <source>
        <dbReference type="SAM" id="MobiDB-lite"/>
    </source>
</evidence>
<dbReference type="GO" id="GO:0005524">
    <property type="term" value="F:ATP binding"/>
    <property type="evidence" value="ECO:0007669"/>
    <property type="project" value="UniProtKB-KW"/>
</dbReference>
<dbReference type="GO" id="GO:0016787">
    <property type="term" value="F:hydrolase activity"/>
    <property type="evidence" value="ECO:0007669"/>
    <property type="project" value="UniProtKB-KW"/>
</dbReference>
<dbReference type="GO" id="GO:0003723">
    <property type="term" value="F:RNA binding"/>
    <property type="evidence" value="ECO:0007669"/>
    <property type="project" value="UniProtKB-KW"/>
</dbReference>
<dbReference type="InterPro" id="IPR011545">
    <property type="entry name" value="DEAD/DEAH_box_helicase_dom"/>
</dbReference>
<proteinExistence type="inferred from homology"/>
<dbReference type="SMART" id="SM00490">
    <property type="entry name" value="HELICc"/>
    <property type="match status" value="1"/>
</dbReference>
<dbReference type="SMART" id="SM00487">
    <property type="entry name" value="DEXDc"/>
    <property type="match status" value="1"/>
</dbReference>
<keyword evidence="6" id="KW-0067">ATP-binding</keyword>
<dbReference type="InterPro" id="IPR001650">
    <property type="entry name" value="Helicase_C-like"/>
</dbReference>
<dbReference type="InterPro" id="IPR012562">
    <property type="entry name" value="GUCT"/>
</dbReference>
<keyword evidence="7" id="KW-0694">RNA-binding</keyword>
<dbReference type="Pfam" id="PF00271">
    <property type="entry name" value="Helicase_C"/>
    <property type="match status" value="1"/>
</dbReference>
<feature type="region of interest" description="Disordered" evidence="8">
    <location>
        <begin position="603"/>
        <end position="687"/>
    </location>
</feature>
<keyword evidence="3" id="KW-0547">Nucleotide-binding</keyword>
<feature type="domain" description="Helicase C-terminal" evidence="10">
    <location>
        <begin position="321"/>
        <end position="464"/>
    </location>
</feature>
<evidence type="ECO:0000256" key="3">
    <source>
        <dbReference type="ARBA" id="ARBA00022741"/>
    </source>
</evidence>
<evidence type="ECO:0000259" key="10">
    <source>
        <dbReference type="PROSITE" id="PS51194"/>
    </source>
</evidence>
<evidence type="ECO:0000256" key="4">
    <source>
        <dbReference type="ARBA" id="ARBA00022801"/>
    </source>
</evidence>
<dbReference type="PROSITE" id="PS51194">
    <property type="entry name" value="HELICASE_CTER"/>
    <property type="match status" value="1"/>
</dbReference>
<evidence type="ECO:0000256" key="5">
    <source>
        <dbReference type="ARBA" id="ARBA00022806"/>
    </source>
</evidence>
<evidence type="ECO:0000313" key="12">
    <source>
        <dbReference type="Proteomes" id="UP001163046"/>
    </source>
</evidence>
<accession>A0A9W9YBR4</accession>
<feature type="compositionally biased region" description="Basic and acidic residues" evidence="8">
    <location>
        <begin position="641"/>
        <end position="681"/>
    </location>
</feature>
<dbReference type="GO" id="GO:0005829">
    <property type="term" value="C:cytosol"/>
    <property type="evidence" value="ECO:0007669"/>
    <property type="project" value="TreeGrafter"/>
</dbReference>